<organism evidence="1 2">
    <name type="scientific">Blattamonas nauphoetae</name>
    <dbReference type="NCBI Taxonomy" id="2049346"/>
    <lineage>
        <taxon>Eukaryota</taxon>
        <taxon>Metamonada</taxon>
        <taxon>Preaxostyla</taxon>
        <taxon>Oxymonadida</taxon>
        <taxon>Blattamonas</taxon>
    </lineage>
</organism>
<evidence type="ECO:0000313" key="2">
    <source>
        <dbReference type="Proteomes" id="UP001281761"/>
    </source>
</evidence>
<gene>
    <name evidence="1" type="ORF">BLNAU_10864</name>
</gene>
<reference evidence="1 2" key="1">
    <citation type="journal article" date="2022" name="bioRxiv">
        <title>Genomics of Preaxostyla Flagellates Illuminates Evolutionary Transitions and the Path Towards Mitochondrial Loss.</title>
        <authorList>
            <person name="Novak L.V.F."/>
            <person name="Treitli S.C."/>
            <person name="Pyrih J."/>
            <person name="Halakuc P."/>
            <person name="Pipaliya S.V."/>
            <person name="Vacek V."/>
            <person name="Brzon O."/>
            <person name="Soukal P."/>
            <person name="Eme L."/>
            <person name="Dacks J.B."/>
            <person name="Karnkowska A."/>
            <person name="Elias M."/>
            <person name="Hampl V."/>
        </authorList>
    </citation>
    <scope>NUCLEOTIDE SEQUENCE [LARGE SCALE GENOMIC DNA]</scope>
    <source>
        <strain evidence="1">NAU3</strain>
        <tissue evidence="1">Gut</tissue>
    </source>
</reference>
<proteinExistence type="predicted"/>
<dbReference type="EMBL" id="JARBJD010000081">
    <property type="protein sequence ID" value="KAK2954209.1"/>
    <property type="molecule type" value="Genomic_DNA"/>
</dbReference>
<accession>A0ABQ9XRB4</accession>
<sequence length="113" mass="12796">MWEPTSIRQISELIYSSILVGSHTILHLPFFISQPLLLSSTVALKLNDLSDDRNSLHLRVMISISVSPANQRILVRWHTISPKSSIISTTQRWTSEQRSLHLIPDCVCLVAVH</sequence>
<name>A0ABQ9XRB4_9EUKA</name>
<protein>
    <submittedName>
        <fullName evidence="1">Uncharacterized protein</fullName>
    </submittedName>
</protein>
<evidence type="ECO:0000313" key="1">
    <source>
        <dbReference type="EMBL" id="KAK2954209.1"/>
    </source>
</evidence>
<keyword evidence="2" id="KW-1185">Reference proteome</keyword>
<dbReference type="Proteomes" id="UP001281761">
    <property type="component" value="Unassembled WGS sequence"/>
</dbReference>
<comment type="caution">
    <text evidence="1">The sequence shown here is derived from an EMBL/GenBank/DDBJ whole genome shotgun (WGS) entry which is preliminary data.</text>
</comment>